<feature type="compositionally biased region" description="Basic and acidic residues" evidence="1">
    <location>
        <begin position="36"/>
        <end position="45"/>
    </location>
</feature>
<evidence type="ECO:0000313" key="3">
    <source>
        <dbReference type="Proteomes" id="UP000190831"/>
    </source>
</evidence>
<keyword evidence="3" id="KW-1185">Reference proteome</keyword>
<dbReference type="EMBL" id="LT598485">
    <property type="protein sequence ID" value="SCW00329.1"/>
    <property type="molecule type" value="Genomic_DNA"/>
</dbReference>
<dbReference type="AlphaFoldDB" id="A0A1G4M8X9"/>
<accession>A0A1G4M8X9</accession>
<evidence type="ECO:0000256" key="1">
    <source>
        <dbReference type="SAM" id="MobiDB-lite"/>
    </source>
</evidence>
<feature type="compositionally biased region" description="Basic residues" evidence="1">
    <location>
        <begin position="53"/>
        <end position="66"/>
    </location>
</feature>
<dbReference type="Proteomes" id="UP000190831">
    <property type="component" value="Chromosome C"/>
</dbReference>
<proteinExistence type="predicted"/>
<protein>
    <submittedName>
        <fullName evidence="2">LAFE_0C01794g1_1</fullName>
    </submittedName>
</protein>
<gene>
    <name evidence="2" type="ORF">LAFE_0C01794G</name>
</gene>
<reference evidence="2 3" key="1">
    <citation type="submission" date="2016-03" db="EMBL/GenBank/DDBJ databases">
        <authorList>
            <person name="Devillers H."/>
        </authorList>
    </citation>
    <scope>NUCLEOTIDE SEQUENCE [LARGE SCALE GENOMIC DNA]</scope>
    <source>
        <strain evidence="2">CBS 6772</strain>
    </source>
</reference>
<evidence type="ECO:0000313" key="2">
    <source>
        <dbReference type="EMBL" id="SCW00329.1"/>
    </source>
</evidence>
<sequence>MADAKRALVRQQIGIARGQRGRRKVGCVRGQLDAERARVGPRREASAATGSPQKRRLPYVTPRKRRRARDRVSARSCITNELGCVVAWLRLRSVCAASSRKDEQIGFEIRPINTLSTRNPPLRAAQPPFLLNGPAPACDEGICDFRLVFRRIPTQSDAFRTWEKHRQEAKDDETLAFRL</sequence>
<feature type="region of interest" description="Disordered" evidence="1">
    <location>
        <begin position="36"/>
        <end position="66"/>
    </location>
</feature>
<name>A0A1G4M8X9_LACFM</name>
<organism evidence="2 3">
    <name type="scientific">Lachancea fermentati</name>
    <name type="common">Zygosaccharomyces fermentati</name>
    <dbReference type="NCBI Taxonomy" id="4955"/>
    <lineage>
        <taxon>Eukaryota</taxon>
        <taxon>Fungi</taxon>
        <taxon>Dikarya</taxon>
        <taxon>Ascomycota</taxon>
        <taxon>Saccharomycotina</taxon>
        <taxon>Saccharomycetes</taxon>
        <taxon>Saccharomycetales</taxon>
        <taxon>Saccharomycetaceae</taxon>
        <taxon>Lachancea</taxon>
    </lineage>
</organism>